<sequence length="88" mass="10098">MIEDTNQRESRRIEKALKAIEIVLDLIEDPTERRRVEKDIRGRLWLIGLCFTNIPNISKNLTLLGVQILNSNIPGNSMDLIDFCGLFS</sequence>
<dbReference type="EMBL" id="MGJP01000046">
    <property type="protein sequence ID" value="OGN09037.1"/>
    <property type="molecule type" value="Genomic_DNA"/>
</dbReference>
<proteinExistence type="predicted"/>
<name>A0A1F8F7A9_9BACT</name>
<gene>
    <name evidence="1" type="ORF">A3J46_00250</name>
</gene>
<comment type="caution">
    <text evidence="1">The sequence shown here is derived from an EMBL/GenBank/DDBJ whole genome shotgun (WGS) entry which is preliminary data.</text>
</comment>
<dbReference type="AlphaFoldDB" id="A0A1F8F7A9"/>
<dbReference type="Proteomes" id="UP000177167">
    <property type="component" value="Unassembled WGS sequence"/>
</dbReference>
<evidence type="ECO:0000313" key="2">
    <source>
        <dbReference type="Proteomes" id="UP000177167"/>
    </source>
</evidence>
<organism evidence="1 2">
    <name type="scientific">Candidatus Yanofskybacteria bacterium RIFCSPHIGHO2_02_FULL_41_11</name>
    <dbReference type="NCBI Taxonomy" id="1802675"/>
    <lineage>
        <taxon>Bacteria</taxon>
        <taxon>Candidatus Yanofskyibacteriota</taxon>
    </lineage>
</organism>
<accession>A0A1F8F7A9</accession>
<reference evidence="1 2" key="1">
    <citation type="journal article" date="2016" name="Nat. Commun.">
        <title>Thousands of microbial genomes shed light on interconnected biogeochemical processes in an aquifer system.</title>
        <authorList>
            <person name="Anantharaman K."/>
            <person name="Brown C.T."/>
            <person name="Hug L.A."/>
            <person name="Sharon I."/>
            <person name="Castelle C.J."/>
            <person name="Probst A.J."/>
            <person name="Thomas B.C."/>
            <person name="Singh A."/>
            <person name="Wilkins M.J."/>
            <person name="Karaoz U."/>
            <person name="Brodie E.L."/>
            <person name="Williams K.H."/>
            <person name="Hubbard S.S."/>
            <person name="Banfield J.F."/>
        </authorList>
    </citation>
    <scope>NUCLEOTIDE SEQUENCE [LARGE SCALE GENOMIC DNA]</scope>
</reference>
<evidence type="ECO:0000313" key="1">
    <source>
        <dbReference type="EMBL" id="OGN09037.1"/>
    </source>
</evidence>
<protein>
    <submittedName>
        <fullName evidence="1">Uncharacterized protein</fullName>
    </submittedName>
</protein>